<comment type="caution">
    <text evidence="1">The sequence shown here is derived from an EMBL/GenBank/DDBJ whole genome shotgun (WGS) entry which is preliminary data.</text>
</comment>
<evidence type="ECO:0000313" key="2">
    <source>
        <dbReference type="Proteomes" id="UP000315295"/>
    </source>
</evidence>
<reference evidence="1 2" key="1">
    <citation type="journal article" date="2019" name="G3 (Bethesda)">
        <title>Sequencing of a Wild Apple (Malus baccata) Genome Unravels the Differences Between Cultivated and Wild Apple Species Regarding Disease Resistance and Cold Tolerance.</title>
        <authorList>
            <person name="Chen X."/>
        </authorList>
    </citation>
    <scope>NUCLEOTIDE SEQUENCE [LARGE SCALE GENOMIC DNA]</scope>
    <source>
        <strain evidence="2">cv. Shandingzi</strain>
        <tissue evidence="1">Leaves</tissue>
    </source>
</reference>
<dbReference type="AlphaFoldDB" id="A0A540NJ83"/>
<organism evidence="1 2">
    <name type="scientific">Malus baccata</name>
    <name type="common">Siberian crab apple</name>
    <name type="synonym">Pyrus baccata</name>
    <dbReference type="NCBI Taxonomy" id="106549"/>
    <lineage>
        <taxon>Eukaryota</taxon>
        <taxon>Viridiplantae</taxon>
        <taxon>Streptophyta</taxon>
        <taxon>Embryophyta</taxon>
        <taxon>Tracheophyta</taxon>
        <taxon>Spermatophyta</taxon>
        <taxon>Magnoliopsida</taxon>
        <taxon>eudicotyledons</taxon>
        <taxon>Gunneridae</taxon>
        <taxon>Pentapetalae</taxon>
        <taxon>rosids</taxon>
        <taxon>fabids</taxon>
        <taxon>Rosales</taxon>
        <taxon>Rosaceae</taxon>
        <taxon>Amygdaloideae</taxon>
        <taxon>Maleae</taxon>
        <taxon>Malus</taxon>
    </lineage>
</organism>
<name>A0A540NJ83_MALBA</name>
<dbReference type="Proteomes" id="UP000315295">
    <property type="component" value="Unassembled WGS sequence"/>
</dbReference>
<keyword evidence="2" id="KW-1185">Reference proteome</keyword>
<accession>A0A540NJ83</accession>
<proteinExistence type="predicted"/>
<gene>
    <name evidence="1" type="ORF">C1H46_003118</name>
</gene>
<evidence type="ECO:0000313" key="1">
    <source>
        <dbReference type="EMBL" id="TQE11112.1"/>
    </source>
</evidence>
<protein>
    <submittedName>
        <fullName evidence="1">Uncharacterized protein</fullName>
    </submittedName>
</protein>
<sequence>METVAMALYYGRGGYKHMGWQKFQSQNFIGWSCYILKSSQPQNYLALHKESTDSTATNHSRQR</sequence>
<dbReference type="EMBL" id="VIEB01000032">
    <property type="protein sequence ID" value="TQE11112.1"/>
    <property type="molecule type" value="Genomic_DNA"/>
</dbReference>